<dbReference type="AlphaFoldDB" id="A0A6G0T4A9"/>
<reference evidence="2 3" key="1">
    <citation type="submission" date="2019-08" db="EMBL/GenBank/DDBJ databases">
        <title>The genome of the soybean aphid Biotype 1, its phylome, world population structure and adaptation to the North American continent.</title>
        <authorList>
            <person name="Giordano R."/>
            <person name="Donthu R.K."/>
            <person name="Hernandez A.G."/>
            <person name="Wright C.L."/>
            <person name="Zimin A.V."/>
        </authorList>
    </citation>
    <scope>NUCLEOTIDE SEQUENCE [LARGE SCALE GENOMIC DNA]</scope>
    <source>
        <tissue evidence="2">Whole aphids</tissue>
    </source>
</reference>
<proteinExistence type="predicted"/>
<dbReference type="EMBL" id="VYZN01000063">
    <property type="protein sequence ID" value="KAE9525175.1"/>
    <property type="molecule type" value="Genomic_DNA"/>
</dbReference>
<protein>
    <submittedName>
        <fullName evidence="2">Uncharacterized protein</fullName>
    </submittedName>
</protein>
<evidence type="ECO:0000256" key="1">
    <source>
        <dbReference type="SAM" id="Phobius"/>
    </source>
</evidence>
<organism evidence="2 3">
    <name type="scientific">Aphis glycines</name>
    <name type="common">Soybean aphid</name>
    <dbReference type="NCBI Taxonomy" id="307491"/>
    <lineage>
        <taxon>Eukaryota</taxon>
        <taxon>Metazoa</taxon>
        <taxon>Ecdysozoa</taxon>
        <taxon>Arthropoda</taxon>
        <taxon>Hexapoda</taxon>
        <taxon>Insecta</taxon>
        <taxon>Pterygota</taxon>
        <taxon>Neoptera</taxon>
        <taxon>Paraneoptera</taxon>
        <taxon>Hemiptera</taxon>
        <taxon>Sternorrhyncha</taxon>
        <taxon>Aphidomorpha</taxon>
        <taxon>Aphidoidea</taxon>
        <taxon>Aphididae</taxon>
        <taxon>Aphidini</taxon>
        <taxon>Aphis</taxon>
        <taxon>Aphis</taxon>
    </lineage>
</organism>
<gene>
    <name evidence="2" type="ORF">AGLY_014419</name>
</gene>
<accession>A0A6G0T4A9</accession>
<evidence type="ECO:0000313" key="3">
    <source>
        <dbReference type="Proteomes" id="UP000475862"/>
    </source>
</evidence>
<keyword evidence="3" id="KW-1185">Reference proteome</keyword>
<name>A0A6G0T4A9_APHGL</name>
<keyword evidence="1" id="KW-0472">Membrane</keyword>
<sequence>MNFWCYKYIPLGQSFHINKKYIVQVSGSVTASKNLFKKRLNFNDFMFNGITNMLNFTKRIITLIRCLIKLSSVIWFITKRFISLISDTCTIILSIAGLKATIAEALNSNQVKILEPLQVYSYPLQCMLIMLKKRIILTIVLIIIIVSSVLKNTSIISKSTSCSLIIATLDLSISRIVIRYK</sequence>
<keyword evidence="1" id="KW-0812">Transmembrane</keyword>
<comment type="caution">
    <text evidence="2">The sequence shown here is derived from an EMBL/GenBank/DDBJ whole genome shotgun (WGS) entry which is preliminary data.</text>
</comment>
<feature type="transmembrane region" description="Helical" evidence="1">
    <location>
        <begin position="134"/>
        <end position="150"/>
    </location>
</feature>
<evidence type="ECO:0000313" key="2">
    <source>
        <dbReference type="EMBL" id="KAE9525175.1"/>
    </source>
</evidence>
<keyword evidence="1" id="KW-1133">Transmembrane helix</keyword>
<dbReference type="Proteomes" id="UP000475862">
    <property type="component" value="Unassembled WGS sequence"/>
</dbReference>